<evidence type="ECO:0000256" key="1">
    <source>
        <dbReference type="ARBA" id="ARBA00002397"/>
    </source>
</evidence>
<dbReference type="Proteomes" id="UP000002586">
    <property type="component" value="Chromosome"/>
</dbReference>
<reference evidence="5 6" key="2">
    <citation type="journal article" date="2012" name="Int. J. Syst. Evol. Microbiol.">
        <title>Magnetococcus marinus gen. nov., sp. nov., a marine, magnetotactic bacterium that represents a novel lineage (Magnetococcaceae fam. nov.; Magnetococcales ord. nov.) at the base of the Alphaproteobacteria.</title>
        <authorList>
            <person name="Bazylinski D.A."/>
            <person name="Williams T.J."/>
            <person name="Lefevre C.T."/>
            <person name="Berg R.J."/>
            <person name="Zhang C.L."/>
            <person name="Bowser S.S."/>
            <person name="Dean A.J."/>
            <person name="Beveridge T.J."/>
        </authorList>
    </citation>
    <scope>NUCLEOTIDE SEQUENCE [LARGE SCALE GENOMIC DNA]</scope>
    <source>
        <strain evidence="6">ATCC BAA-1437 / JCM 17883 / MC-1</strain>
    </source>
</reference>
<dbReference type="InterPro" id="IPR036679">
    <property type="entry name" value="FlgN-like_sf"/>
</dbReference>
<dbReference type="RefSeq" id="WP_011714647.1">
    <property type="nucleotide sequence ID" value="NC_008576.1"/>
</dbReference>
<dbReference type="EMBL" id="CP000471">
    <property type="protein sequence ID" value="ABK45584.1"/>
    <property type="molecule type" value="Genomic_DNA"/>
</dbReference>
<evidence type="ECO:0000256" key="3">
    <source>
        <dbReference type="ARBA" id="ARBA00022795"/>
    </source>
</evidence>
<evidence type="ECO:0000256" key="4">
    <source>
        <dbReference type="SAM" id="MobiDB-lite"/>
    </source>
</evidence>
<gene>
    <name evidence="5" type="ordered locus">Mmc1_3094</name>
</gene>
<evidence type="ECO:0008006" key="7">
    <source>
        <dbReference type="Google" id="ProtNLM"/>
    </source>
</evidence>
<dbReference type="KEGG" id="mgm:Mmc1_3094"/>
<dbReference type="SUPFAM" id="SSF140566">
    <property type="entry name" value="FlgN-like"/>
    <property type="match status" value="1"/>
</dbReference>
<dbReference type="InterPro" id="IPR007809">
    <property type="entry name" value="FlgN-like"/>
</dbReference>
<accession>A0LC91</accession>
<dbReference type="GO" id="GO:0044780">
    <property type="term" value="P:bacterial-type flagellum assembly"/>
    <property type="evidence" value="ECO:0007669"/>
    <property type="project" value="InterPro"/>
</dbReference>
<evidence type="ECO:0000256" key="2">
    <source>
        <dbReference type="ARBA" id="ARBA00007703"/>
    </source>
</evidence>
<feature type="region of interest" description="Disordered" evidence="4">
    <location>
        <begin position="146"/>
        <end position="168"/>
    </location>
</feature>
<dbReference type="Pfam" id="PF05130">
    <property type="entry name" value="FlgN"/>
    <property type="match status" value="1"/>
</dbReference>
<keyword evidence="3" id="KW-1005">Bacterial flagellum biogenesis</keyword>
<feature type="compositionally biased region" description="Polar residues" evidence="4">
    <location>
        <begin position="154"/>
        <end position="168"/>
    </location>
</feature>
<dbReference type="HOGENOM" id="CLU_1584500_0_0_5"/>
<evidence type="ECO:0000313" key="6">
    <source>
        <dbReference type="Proteomes" id="UP000002586"/>
    </source>
</evidence>
<keyword evidence="6" id="KW-1185">Reference proteome</keyword>
<comment type="function">
    <text evidence="1">Required for the efficient initiation of filament assembly.</text>
</comment>
<proteinExistence type="inferred from homology"/>
<organism evidence="5 6">
    <name type="scientific">Magnetococcus marinus (strain ATCC BAA-1437 / JCM 17883 / MC-1)</name>
    <dbReference type="NCBI Taxonomy" id="156889"/>
    <lineage>
        <taxon>Bacteria</taxon>
        <taxon>Pseudomonadati</taxon>
        <taxon>Pseudomonadota</taxon>
        <taxon>Magnetococcia</taxon>
        <taxon>Magnetococcales</taxon>
        <taxon>Magnetococcaceae</taxon>
        <taxon>Magnetococcus</taxon>
    </lineage>
</organism>
<evidence type="ECO:0000313" key="5">
    <source>
        <dbReference type="EMBL" id="ABK45584.1"/>
    </source>
</evidence>
<dbReference type="STRING" id="156889.Mmc1_3094"/>
<dbReference type="OrthoDB" id="9989761at2"/>
<reference evidence="6" key="1">
    <citation type="journal article" date="2009" name="Appl. Environ. Microbiol.">
        <title>Complete genome sequence of the chemolithoautotrophic marine magnetotactic coccus strain MC-1.</title>
        <authorList>
            <person name="Schubbe S."/>
            <person name="Williams T.J."/>
            <person name="Xie G."/>
            <person name="Kiss H.E."/>
            <person name="Brettin T.S."/>
            <person name="Martinez D."/>
            <person name="Ross C.A."/>
            <person name="Schuler D."/>
            <person name="Cox B.L."/>
            <person name="Nealson K.H."/>
            <person name="Bazylinski D.A."/>
        </authorList>
    </citation>
    <scope>NUCLEOTIDE SEQUENCE [LARGE SCALE GENOMIC DNA]</scope>
    <source>
        <strain evidence="6">ATCC BAA-1437 / JCM 17883 / MC-1</strain>
    </source>
</reference>
<dbReference type="AlphaFoldDB" id="A0LC91"/>
<protein>
    <recommendedName>
        <fullName evidence="7">FlgN family protein</fullName>
    </recommendedName>
</protein>
<name>A0LC91_MAGMM</name>
<dbReference type="Gene3D" id="1.20.58.300">
    <property type="entry name" value="FlgN-like"/>
    <property type="match status" value="1"/>
</dbReference>
<sequence length="168" mass="18713">MQATMQEHTNALIGVMDELNEHFQKVLSLFEQERDALSRRDIDGMEGTSAIIGKALEDARVIEIRRQHVTGTLAQNLGMPARGTKWDQLTSRLDLDTARPLRKARNRLRATLFAVEHANRMNQAAFRGVQAATDSILSILHGGSSSYDRKGARQQGTTGANRFLSKQL</sequence>
<comment type="similarity">
    <text evidence="2">Belongs to the FlgN family.</text>
</comment>